<dbReference type="RefSeq" id="WP_072428836.1">
    <property type="nucleotide sequence ID" value="NZ_FPKR01000008.1"/>
</dbReference>
<dbReference type="Proteomes" id="UP000186513">
    <property type="component" value="Unassembled WGS sequence"/>
</dbReference>
<dbReference type="InterPro" id="IPR000700">
    <property type="entry name" value="PAS-assoc_C"/>
</dbReference>
<dbReference type="Gene3D" id="3.20.20.450">
    <property type="entry name" value="EAL domain"/>
    <property type="match status" value="1"/>
</dbReference>
<dbReference type="SMART" id="SM00448">
    <property type="entry name" value="REC"/>
    <property type="match status" value="1"/>
</dbReference>
<dbReference type="Gene3D" id="3.30.450.20">
    <property type="entry name" value="PAS domain"/>
    <property type="match status" value="2"/>
</dbReference>
<feature type="domain" description="PAC" evidence="5">
    <location>
        <begin position="203"/>
        <end position="254"/>
    </location>
</feature>
<dbReference type="Pfam" id="PF00563">
    <property type="entry name" value="EAL"/>
    <property type="match status" value="1"/>
</dbReference>
<feature type="domain" description="EAL" evidence="6">
    <location>
        <begin position="549"/>
        <end position="802"/>
    </location>
</feature>
<dbReference type="SUPFAM" id="SSF52172">
    <property type="entry name" value="CheY-like"/>
    <property type="match status" value="1"/>
</dbReference>
<dbReference type="AlphaFoldDB" id="A0A1K2HKV6"/>
<dbReference type="GO" id="GO:0000160">
    <property type="term" value="P:phosphorelay signal transduction system"/>
    <property type="evidence" value="ECO:0007669"/>
    <property type="project" value="InterPro"/>
</dbReference>
<dbReference type="SMART" id="SM00267">
    <property type="entry name" value="GGDEF"/>
    <property type="match status" value="1"/>
</dbReference>
<evidence type="ECO:0000259" key="6">
    <source>
        <dbReference type="PROSITE" id="PS50883"/>
    </source>
</evidence>
<feature type="domain" description="PAS" evidence="4">
    <location>
        <begin position="251"/>
        <end position="296"/>
    </location>
</feature>
<evidence type="ECO:0000259" key="5">
    <source>
        <dbReference type="PROSITE" id="PS50113"/>
    </source>
</evidence>
<keyword evidence="9" id="KW-1185">Reference proteome</keyword>
<dbReference type="InterPro" id="IPR011006">
    <property type="entry name" value="CheY-like_superfamily"/>
</dbReference>
<proteinExistence type="predicted"/>
<feature type="domain" description="PAC" evidence="5">
    <location>
        <begin position="323"/>
        <end position="375"/>
    </location>
</feature>
<dbReference type="PROSITE" id="PS50110">
    <property type="entry name" value="RESPONSE_REGULATORY"/>
    <property type="match status" value="1"/>
</dbReference>
<dbReference type="CDD" id="cd17534">
    <property type="entry name" value="REC_DC-like"/>
    <property type="match status" value="1"/>
</dbReference>
<dbReference type="PROSITE" id="PS50113">
    <property type="entry name" value="PAC"/>
    <property type="match status" value="2"/>
</dbReference>
<dbReference type="Pfam" id="PF00990">
    <property type="entry name" value="GGDEF"/>
    <property type="match status" value="1"/>
</dbReference>
<organism evidence="8 9">
    <name type="scientific">Chitinimonas taiwanensis DSM 18899</name>
    <dbReference type="NCBI Taxonomy" id="1121279"/>
    <lineage>
        <taxon>Bacteria</taxon>
        <taxon>Pseudomonadati</taxon>
        <taxon>Pseudomonadota</taxon>
        <taxon>Betaproteobacteria</taxon>
        <taxon>Neisseriales</taxon>
        <taxon>Chitinibacteraceae</taxon>
        <taxon>Chitinimonas</taxon>
    </lineage>
</organism>
<evidence type="ECO:0000259" key="4">
    <source>
        <dbReference type="PROSITE" id="PS50112"/>
    </source>
</evidence>
<evidence type="ECO:0000313" key="9">
    <source>
        <dbReference type="Proteomes" id="UP000186513"/>
    </source>
</evidence>
<evidence type="ECO:0000313" key="8">
    <source>
        <dbReference type="EMBL" id="SFZ77317.1"/>
    </source>
</evidence>
<sequence>MQAERILIVEDEPVVALDLRQTLEEMGHQVEGIHSSVPSVLAAIEREQPSMVLMDIHLGGARDGVDAAQEIYQRWGLPVIYLTAFADDRTIERAAATKPFGYLLKPFQNKELAAVIQVAHTRHQTECALAASEARLAIAVEAAELGIWEWESQLDKLQGDERFNRMLGGALCHFHTHLHAFLARVHPDDRATVEQGLNQPGFFSCAFRALRDNGEQATLEMHGQLRPLPGGHREVIGAIRDITERVQMEEQLRQASVVFSTTAEGIMILDEQYRIRSVNPALSRLTEYRESELLGQLPDSLLLGSEARPPSYAAIAASSEGYWSGEVCARRRHGELFPSLQHICAVRDASGKVLQYVHTLADISAMREAERQLAHLAYHDALTGLGNRYLLNDTLESEIARAQRNERIFAVIFLDLDGFKSINDTVGHHVGDRVIQEIARRLTLQIRRQDTAVRLGGDEFVVVCPDLHHAEESLVIAQKLLKAMDEPVQIDTLRYNISVSIGVALYPEDGNNLNALLSAADSAMYEAKRQGKGRYCGYLPTIAARIRERLEIEQGLHAALAENQFELHYQPVVDLKRRCLIGFEALVRWRHPERGMIAPDQFIGIAEESGFIEPLGRWILNTAIAQAAAWQQAGAKGLLMAVNVSARQFNDEQLVDGIVTMLARHGLAARQLEIEVTESTVQEFHRSKRIVDTLRERGIAVALDDFGTGYSSLSLLKHLPINRVKIDRSFVIALPGTARDAGLISAIMQMANSLDLEVTAEGIETPEQAAFLNAVGCPAVQGYLFSRPAPASHFTTEWLCHYRESDSFQVNPAA</sequence>
<evidence type="ECO:0000259" key="7">
    <source>
        <dbReference type="PROSITE" id="PS50887"/>
    </source>
</evidence>
<dbReference type="SMART" id="SM00091">
    <property type="entry name" value="PAS"/>
    <property type="match status" value="2"/>
</dbReference>
<feature type="domain" description="GGDEF" evidence="7">
    <location>
        <begin position="407"/>
        <end position="540"/>
    </location>
</feature>
<dbReference type="PROSITE" id="PS50112">
    <property type="entry name" value="PAS"/>
    <property type="match status" value="1"/>
</dbReference>
<dbReference type="SUPFAM" id="SSF55785">
    <property type="entry name" value="PYP-like sensor domain (PAS domain)"/>
    <property type="match status" value="2"/>
</dbReference>
<dbReference type="FunFam" id="3.20.20.450:FF:000001">
    <property type="entry name" value="Cyclic di-GMP phosphodiesterase yahA"/>
    <property type="match status" value="1"/>
</dbReference>
<dbReference type="GO" id="GO:0071111">
    <property type="term" value="F:cyclic-guanylate-specific phosphodiesterase activity"/>
    <property type="evidence" value="ECO:0007669"/>
    <property type="project" value="UniProtKB-EC"/>
</dbReference>
<dbReference type="STRING" id="1121279.SAMN02745887_02334"/>
<dbReference type="InterPro" id="IPR001633">
    <property type="entry name" value="EAL_dom"/>
</dbReference>
<dbReference type="EMBL" id="FPKR01000008">
    <property type="protein sequence ID" value="SFZ77317.1"/>
    <property type="molecule type" value="Genomic_DNA"/>
</dbReference>
<dbReference type="FunFam" id="3.30.70.270:FF:000001">
    <property type="entry name" value="Diguanylate cyclase domain protein"/>
    <property type="match status" value="1"/>
</dbReference>
<accession>A0A1K2HKV6</accession>
<dbReference type="InterPro" id="IPR000014">
    <property type="entry name" value="PAS"/>
</dbReference>
<protein>
    <submittedName>
        <fullName evidence="8">PAS domain S-box-containing protein/diguanylate cyclase (GGDEF) domain-containing protein</fullName>
    </submittedName>
</protein>
<evidence type="ECO:0000256" key="2">
    <source>
        <dbReference type="PROSITE-ProRule" id="PRU00169"/>
    </source>
</evidence>
<dbReference type="InterPro" id="IPR052155">
    <property type="entry name" value="Biofilm_reg_signaling"/>
</dbReference>
<dbReference type="PANTHER" id="PTHR44757:SF2">
    <property type="entry name" value="BIOFILM ARCHITECTURE MAINTENANCE PROTEIN MBAA"/>
    <property type="match status" value="1"/>
</dbReference>
<dbReference type="CDD" id="cd01948">
    <property type="entry name" value="EAL"/>
    <property type="match status" value="1"/>
</dbReference>
<reference evidence="8 9" key="1">
    <citation type="submission" date="2016-11" db="EMBL/GenBank/DDBJ databases">
        <authorList>
            <person name="Jaros S."/>
            <person name="Januszkiewicz K."/>
            <person name="Wedrychowicz H."/>
        </authorList>
    </citation>
    <scope>NUCLEOTIDE SEQUENCE [LARGE SCALE GENOMIC DNA]</scope>
    <source>
        <strain evidence="8 9">DSM 18899</strain>
    </source>
</reference>
<evidence type="ECO:0000259" key="3">
    <source>
        <dbReference type="PROSITE" id="PS50110"/>
    </source>
</evidence>
<dbReference type="NCBIfam" id="TIGR00254">
    <property type="entry name" value="GGDEF"/>
    <property type="match status" value="1"/>
</dbReference>
<dbReference type="InterPro" id="IPR001789">
    <property type="entry name" value="Sig_transdc_resp-reg_receiver"/>
</dbReference>
<dbReference type="PANTHER" id="PTHR44757">
    <property type="entry name" value="DIGUANYLATE CYCLASE DGCP"/>
    <property type="match status" value="1"/>
</dbReference>
<dbReference type="Gene3D" id="3.30.70.270">
    <property type="match status" value="1"/>
</dbReference>
<dbReference type="PROSITE" id="PS50883">
    <property type="entry name" value="EAL"/>
    <property type="match status" value="1"/>
</dbReference>
<dbReference type="InterPro" id="IPR035919">
    <property type="entry name" value="EAL_sf"/>
</dbReference>
<dbReference type="CDD" id="cd01949">
    <property type="entry name" value="GGDEF"/>
    <property type="match status" value="1"/>
</dbReference>
<dbReference type="SMART" id="SM00052">
    <property type="entry name" value="EAL"/>
    <property type="match status" value="1"/>
</dbReference>
<evidence type="ECO:0000256" key="1">
    <source>
        <dbReference type="ARBA" id="ARBA00051114"/>
    </source>
</evidence>
<dbReference type="Pfam" id="PF00072">
    <property type="entry name" value="Response_reg"/>
    <property type="match status" value="1"/>
</dbReference>
<feature type="modified residue" description="4-aspartylphosphate" evidence="2">
    <location>
        <position position="55"/>
    </location>
</feature>
<dbReference type="InterPro" id="IPR029787">
    <property type="entry name" value="Nucleotide_cyclase"/>
</dbReference>
<dbReference type="SUPFAM" id="SSF55073">
    <property type="entry name" value="Nucleotide cyclase"/>
    <property type="match status" value="1"/>
</dbReference>
<dbReference type="InterPro" id="IPR035965">
    <property type="entry name" value="PAS-like_dom_sf"/>
</dbReference>
<dbReference type="InterPro" id="IPR043128">
    <property type="entry name" value="Rev_trsase/Diguanyl_cyclase"/>
</dbReference>
<keyword evidence="2" id="KW-0597">Phosphoprotein</keyword>
<dbReference type="CDD" id="cd00130">
    <property type="entry name" value="PAS"/>
    <property type="match status" value="1"/>
</dbReference>
<comment type="catalytic activity">
    <reaction evidence="1">
        <text>3',3'-c-di-GMP + H2O = 5'-phosphoguanylyl(3'-&gt;5')guanosine + H(+)</text>
        <dbReference type="Rhea" id="RHEA:24902"/>
        <dbReference type="ChEBI" id="CHEBI:15377"/>
        <dbReference type="ChEBI" id="CHEBI:15378"/>
        <dbReference type="ChEBI" id="CHEBI:58754"/>
        <dbReference type="ChEBI" id="CHEBI:58805"/>
        <dbReference type="EC" id="3.1.4.52"/>
    </reaction>
    <physiologicalReaction direction="left-to-right" evidence="1">
        <dbReference type="Rhea" id="RHEA:24903"/>
    </physiologicalReaction>
</comment>
<dbReference type="NCBIfam" id="TIGR00229">
    <property type="entry name" value="sensory_box"/>
    <property type="match status" value="2"/>
</dbReference>
<dbReference type="SUPFAM" id="SSF141868">
    <property type="entry name" value="EAL domain-like"/>
    <property type="match status" value="1"/>
</dbReference>
<dbReference type="PROSITE" id="PS50887">
    <property type="entry name" value="GGDEF"/>
    <property type="match status" value="1"/>
</dbReference>
<feature type="domain" description="Response regulatory" evidence="3">
    <location>
        <begin position="5"/>
        <end position="120"/>
    </location>
</feature>
<dbReference type="Gene3D" id="3.40.50.2300">
    <property type="match status" value="1"/>
</dbReference>
<dbReference type="GO" id="GO:0071732">
    <property type="term" value="P:cellular response to nitric oxide"/>
    <property type="evidence" value="ECO:0007669"/>
    <property type="project" value="UniProtKB-ARBA"/>
</dbReference>
<gene>
    <name evidence="8" type="ORF">SAMN02745887_02334</name>
</gene>
<dbReference type="InterPro" id="IPR000160">
    <property type="entry name" value="GGDEF_dom"/>
</dbReference>
<dbReference type="OrthoDB" id="9813903at2"/>
<dbReference type="Pfam" id="PF13426">
    <property type="entry name" value="PAS_9"/>
    <property type="match status" value="1"/>
</dbReference>
<name>A0A1K2HKV6_9NEIS</name>